<keyword evidence="3" id="KW-1185">Reference proteome</keyword>
<evidence type="ECO:0000313" key="2">
    <source>
        <dbReference type="EMBL" id="QOL20184.1"/>
    </source>
</evidence>
<dbReference type="RefSeq" id="WP_350331738.1">
    <property type="nucleotide sequence ID" value="NZ_CP054719.1"/>
</dbReference>
<proteinExistence type="predicted"/>
<dbReference type="Pfam" id="PF24024">
    <property type="entry name" value="DUF7336"/>
    <property type="match status" value="1"/>
</dbReference>
<keyword evidence="2" id="KW-0418">Kinase</keyword>
<dbReference type="GO" id="GO:0016301">
    <property type="term" value="F:kinase activity"/>
    <property type="evidence" value="ECO:0007669"/>
    <property type="project" value="UniProtKB-KW"/>
</dbReference>
<name>A0A7L9RUC0_9PROT</name>
<dbReference type="InterPro" id="IPR055760">
    <property type="entry name" value="DUF7336"/>
</dbReference>
<feature type="domain" description="DUF7336" evidence="1">
    <location>
        <begin position="14"/>
        <end position="61"/>
    </location>
</feature>
<organism evidence="2 3">
    <name type="scientific">Candidatus Bodocaedibacter vickermanii</name>
    <dbReference type="NCBI Taxonomy" id="2741701"/>
    <lineage>
        <taxon>Bacteria</taxon>
        <taxon>Pseudomonadati</taxon>
        <taxon>Pseudomonadota</taxon>
        <taxon>Alphaproteobacteria</taxon>
        <taxon>Holosporales</taxon>
        <taxon>Candidatus Paracaedibacteraceae</taxon>
        <taxon>Candidatus Bodocaedibacter</taxon>
    </lineage>
</organism>
<dbReference type="EMBL" id="CP054719">
    <property type="protein sequence ID" value="QOL20184.1"/>
    <property type="molecule type" value="Genomic_DNA"/>
</dbReference>
<evidence type="ECO:0000259" key="1">
    <source>
        <dbReference type="Pfam" id="PF24024"/>
    </source>
</evidence>
<evidence type="ECO:0000313" key="3">
    <source>
        <dbReference type="Proteomes" id="UP000594001"/>
    </source>
</evidence>
<reference evidence="2 3" key="1">
    <citation type="submission" date="2020-06" db="EMBL/GenBank/DDBJ databases">
        <title>The endosymbiont of the kinetoplastid Bodo saltans is a Paracaedibacter-like alpha-proteobacterium possessing a putative toxin-antitoxin system.</title>
        <authorList>
            <person name="Midha S."/>
            <person name="Rigden D.J."/>
            <person name="Siozios S."/>
            <person name="Hurst G.D.D."/>
            <person name="Jackson A.P."/>
        </authorList>
    </citation>
    <scope>NUCLEOTIDE SEQUENCE [LARGE SCALE GENOMIC DNA]</scope>
    <source>
        <strain evidence="2">Lake Konstanz</strain>
    </source>
</reference>
<protein>
    <submittedName>
        <fullName evidence="2">Serine kinase</fullName>
    </submittedName>
</protein>
<accession>A0A7L9RUC0</accession>
<keyword evidence="2" id="KW-0808">Transferase</keyword>
<sequence>MKTVLQLFHYSRKDDRDSAKLIGFYDSKEEAEKAIGRAVKLDGFCDCPEGFVIQEIEIDKDLIPCED</sequence>
<gene>
    <name evidence="2" type="ORF">CPBP_00965</name>
</gene>
<dbReference type="AlphaFoldDB" id="A0A7L9RUC0"/>
<dbReference type="KEGG" id="pbal:CPBP_00965"/>
<dbReference type="Proteomes" id="UP000594001">
    <property type="component" value="Chromosome"/>
</dbReference>